<evidence type="ECO:0000256" key="1">
    <source>
        <dbReference type="ARBA" id="ARBA00004651"/>
    </source>
</evidence>
<dbReference type="InterPro" id="IPR007140">
    <property type="entry name" value="DUF350"/>
</dbReference>
<organism evidence="8 9">
    <name type="scientific">Ulvibacter litoralis</name>
    <dbReference type="NCBI Taxonomy" id="227084"/>
    <lineage>
        <taxon>Bacteria</taxon>
        <taxon>Pseudomonadati</taxon>
        <taxon>Bacteroidota</taxon>
        <taxon>Flavobacteriia</taxon>
        <taxon>Flavobacteriales</taxon>
        <taxon>Flavobacteriaceae</taxon>
        <taxon>Ulvibacter</taxon>
    </lineage>
</organism>
<evidence type="ECO:0000256" key="2">
    <source>
        <dbReference type="ARBA" id="ARBA00005779"/>
    </source>
</evidence>
<feature type="transmembrane region" description="Helical" evidence="7">
    <location>
        <begin position="6"/>
        <end position="31"/>
    </location>
</feature>
<reference evidence="8 9" key="1">
    <citation type="submission" date="2016-10" db="EMBL/GenBank/DDBJ databases">
        <authorList>
            <person name="de Groot N.N."/>
        </authorList>
    </citation>
    <scope>NUCLEOTIDE SEQUENCE [LARGE SCALE GENOMIC DNA]</scope>
    <source>
        <strain evidence="8 9">DSM 16195</strain>
    </source>
</reference>
<dbReference type="Proteomes" id="UP000199321">
    <property type="component" value="Unassembled WGS sequence"/>
</dbReference>
<gene>
    <name evidence="8" type="ORF">SAMN05421855_101523</name>
</gene>
<dbReference type="GO" id="GO:0005886">
    <property type="term" value="C:plasma membrane"/>
    <property type="evidence" value="ECO:0007669"/>
    <property type="project" value="UniProtKB-SubCell"/>
</dbReference>
<feature type="transmembrane region" description="Helical" evidence="7">
    <location>
        <begin position="43"/>
        <end position="63"/>
    </location>
</feature>
<keyword evidence="3" id="KW-1003">Cell membrane</keyword>
<feature type="transmembrane region" description="Helical" evidence="7">
    <location>
        <begin position="95"/>
        <end position="119"/>
    </location>
</feature>
<dbReference type="EMBL" id="FNBA01000001">
    <property type="protein sequence ID" value="SDE41891.1"/>
    <property type="molecule type" value="Genomic_DNA"/>
</dbReference>
<keyword evidence="6 7" id="KW-0472">Membrane</keyword>
<evidence type="ECO:0000256" key="7">
    <source>
        <dbReference type="SAM" id="Phobius"/>
    </source>
</evidence>
<evidence type="ECO:0000256" key="5">
    <source>
        <dbReference type="ARBA" id="ARBA00022989"/>
    </source>
</evidence>
<dbReference type="STRING" id="227084.SAMN05421855_101523"/>
<evidence type="ECO:0000256" key="3">
    <source>
        <dbReference type="ARBA" id="ARBA00022475"/>
    </source>
</evidence>
<comment type="similarity">
    <text evidence="2">Belongs to the UPF0719 family.</text>
</comment>
<dbReference type="Pfam" id="PF03994">
    <property type="entry name" value="DUF350"/>
    <property type="match status" value="1"/>
</dbReference>
<name>A0A1G7CRQ7_9FLAO</name>
<evidence type="ECO:0000313" key="9">
    <source>
        <dbReference type="Proteomes" id="UP000199321"/>
    </source>
</evidence>
<keyword evidence="4 7" id="KW-0812">Transmembrane</keyword>
<accession>A0A1G7CRQ7</accession>
<proteinExistence type="inferred from homology"/>
<keyword evidence="9" id="KW-1185">Reference proteome</keyword>
<evidence type="ECO:0000313" key="8">
    <source>
        <dbReference type="EMBL" id="SDE41891.1"/>
    </source>
</evidence>
<dbReference type="AlphaFoldDB" id="A0A1G7CRQ7"/>
<evidence type="ECO:0000256" key="4">
    <source>
        <dbReference type="ARBA" id="ARBA00022692"/>
    </source>
</evidence>
<evidence type="ECO:0000256" key="6">
    <source>
        <dbReference type="ARBA" id="ARBA00023136"/>
    </source>
</evidence>
<dbReference type="OrthoDB" id="1443254at2"/>
<sequence>MNSQLFTLALLEIILSIGISVVVIFISYILLKKLFFKKETLQGDNLAFVIFTSGIMLSIGIILSEVVPSITNVIRLSATQNEAISITTIIGYSTLYLFIGFVCALCINLAVFLLFSLLTKGVNEFKEIQRNNIAVAILVATILISITLIAKDSISLLISSLVPYPEVTNYL</sequence>
<comment type="subcellular location">
    <subcellularLocation>
        <location evidence="1">Cell membrane</location>
        <topology evidence="1">Multi-pass membrane protein</topology>
    </subcellularLocation>
</comment>
<evidence type="ECO:0008006" key="10">
    <source>
        <dbReference type="Google" id="ProtNLM"/>
    </source>
</evidence>
<protein>
    <recommendedName>
        <fullName evidence="10">DUF350 domain-containing protein</fullName>
    </recommendedName>
</protein>
<keyword evidence="5 7" id="KW-1133">Transmembrane helix</keyword>
<feature type="transmembrane region" description="Helical" evidence="7">
    <location>
        <begin position="131"/>
        <end position="150"/>
    </location>
</feature>
<dbReference type="RefSeq" id="WP_093140100.1">
    <property type="nucleotide sequence ID" value="NZ_BMWO01000001.1"/>
</dbReference>